<feature type="compositionally biased region" description="Pro residues" evidence="2">
    <location>
        <begin position="450"/>
        <end position="467"/>
    </location>
</feature>
<sequence>MALEGKRVAYIDEMAEGGKLDTKQFTTLNGGAQITGRDLQETQRSFYPTHMLFSNTNYMPAMDKPDPKMVRRILALPFEAKIRFVDDPDQGMRFDPTDITHFKRDGSLKVKIEAQGYLVEAFLWWVVGGACDYLEADQLPAPPQCCKDKLADIKLDNDRLQQFIDERCVEGPGLDIGCSEFLTLYNAFRRPRMPVKKKDLHADMQKKGFAKETSTGGATRNLLVYKGIRFKSRGVQCVLGAASTAATTSGPWLTAHWRGSRTPNRLRHTGHSPAFTCACMSSVDREVSSERVYVDVRTHNASTAYSGFCTFTAPLQQLQVPTFSSKPAVLFHQWQVKNRRPKPAYSVYGFEVADADACPLRQLWEGAQTVVASVGAGQVVGELELMTQSARVATLLATDDSEVLEISGSRFDEMLALNRPAANKLLSMMAKALARRLAAVNQRIIAKLPVPTPKPNNPHVAPPPMPRPQVSDADLEVLDRLWK</sequence>
<dbReference type="GO" id="GO:0016787">
    <property type="term" value="F:hydrolase activity"/>
    <property type="evidence" value="ECO:0007669"/>
    <property type="project" value="UniProtKB-KW"/>
</dbReference>
<accession>A0A836C8T0</accession>
<name>A0A836C8T0_9STRA</name>
<protein>
    <recommendedName>
        <fullName evidence="3">Cyclic nucleotide-binding domain-containing protein</fullName>
    </recommendedName>
</protein>
<keyword evidence="1" id="KW-0378">Hydrolase</keyword>
<feature type="region of interest" description="Disordered" evidence="2">
    <location>
        <begin position="449"/>
        <end position="472"/>
    </location>
</feature>
<feature type="domain" description="Cyclic nucleotide-binding" evidence="3">
    <location>
        <begin position="365"/>
        <end position="432"/>
    </location>
</feature>
<dbReference type="Pfam" id="PF00027">
    <property type="entry name" value="cNMP_binding"/>
    <property type="match status" value="1"/>
</dbReference>
<evidence type="ECO:0000313" key="4">
    <source>
        <dbReference type="EMBL" id="KAG5176397.1"/>
    </source>
</evidence>
<dbReference type="SUPFAM" id="SSF51206">
    <property type="entry name" value="cAMP-binding domain-like"/>
    <property type="match status" value="1"/>
</dbReference>
<dbReference type="Proteomes" id="UP000664859">
    <property type="component" value="Unassembled WGS sequence"/>
</dbReference>
<dbReference type="InterPro" id="IPR014710">
    <property type="entry name" value="RmlC-like_jellyroll"/>
</dbReference>
<evidence type="ECO:0000256" key="1">
    <source>
        <dbReference type="ARBA" id="ARBA00022801"/>
    </source>
</evidence>
<dbReference type="AlphaFoldDB" id="A0A836C8T0"/>
<organism evidence="4 5">
    <name type="scientific">Tribonema minus</name>
    <dbReference type="NCBI Taxonomy" id="303371"/>
    <lineage>
        <taxon>Eukaryota</taxon>
        <taxon>Sar</taxon>
        <taxon>Stramenopiles</taxon>
        <taxon>Ochrophyta</taxon>
        <taxon>PX clade</taxon>
        <taxon>Xanthophyceae</taxon>
        <taxon>Tribonematales</taxon>
        <taxon>Tribonemataceae</taxon>
        <taxon>Tribonema</taxon>
    </lineage>
</organism>
<keyword evidence="5" id="KW-1185">Reference proteome</keyword>
<evidence type="ECO:0000313" key="5">
    <source>
        <dbReference type="Proteomes" id="UP000664859"/>
    </source>
</evidence>
<reference evidence="4" key="1">
    <citation type="submission" date="2021-02" db="EMBL/GenBank/DDBJ databases">
        <title>First Annotated Genome of the Yellow-green Alga Tribonema minus.</title>
        <authorList>
            <person name="Mahan K.M."/>
        </authorList>
    </citation>
    <scope>NUCLEOTIDE SEQUENCE</scope>
    <source>
        <strain evidence="4">UTEX B ZZ1240</strain>
    </source>
</reference>
<dbReference type="InterPro" id="IPR018490">
    <property type="entry name" value="cNMP-bd_dom_sf"/>
</dbReference>
<evidence type="ECO:0000256" key="2">
    <source>
        <dbReference type="SAM" id="MobiDB-lite"/>
    </source>
</evidence>
<comment type="caution">
    <text evidence="4">The sequence shown here is derived from an EMBL/GenBank/DDBJ whole genome shotgun (WGS) entry which is preliminary data.</text>
</comment>
<proteinExistence type="predicted"/>
<dbReference type="InterPro" id="IPR000595">
    <property type="entry name" value="cNMP-bd_dom"/>
</dbReference>
<dbReference type="CDD" id="cd00038">
    <property type="entry name" value="CAP_ED"/>
    <property type="match status" value="1"/>
</dbReference>
<dbReference type="PANTHER" id="PTHR35372">
    <property type="entry name" value="ATP BINDING PROTEIN-RELATED"/>
    <property type="match status" value="1"/>
</dbReference>
<dbReference type="InterPro" id="IPR051620">
    <property type="entry name" value="ORF904-like_C"/>
</dbReference>
<dbReference type="PANTHER" id="PTHR35372:SF2">
    <property type="entry name" value="SF3 HELICASE DOMAIN-CONTAINING PROTEIN"/>
    <property type="match status" value="1"/>
</dbReference>
<dbReference type="Gene3D" id="2.60.120.10">
    <property type="entry name" value="Jelly Rolls"/>
    <property type="match status" value="1"/>
</dbReference>
<evidence type="ECO:0000259" key="3">
    <source>
        <dbReference type="PROSITE" id="PS50042"/>
    </source>
</evidence>
<dbReference type="EMBL" id="JAFCMP010000537">
    <property type="protein sequence ID" value="KAG5176397.1"/>
    <property type="molecule type" value="Genomic_DNA"/>
</dbReference>
<gene>
    <name evidence="4" type="ORF">JKP88DRAFT_282759</name>
</gene>
<dbReference type="PROSITE" id="PS50042">
    <property type="entry name" value="CNMP_BINDING_3"/>
    <property type="match status" value="1"/>
</dbReference>